<name>A0ACC1IWC6_9FUNG</name>
<accession>A0ACC1IWC6</accession>
<evidence type="ECO:0000313" key="2">
    <source>
        <dbReference type="Proteomes" id="UP001150581"/>
    </source>
</evidence>
<evidence type="ECO:0000313" key="1">
    <source>
        <dbReference type="EMBL" id="KAJ1902006.1"/>
    </source>
</evidence>
<comment type="caution">
    <text evidence="1">The sequence shown here is derived from an EMBL/GenBank/DDBJ whole genome shotgun (WGS) entry which is preliminary data.</text>
</comment>
<keyword evidence="2" id="KW-1185">Reference proteome</keyword>
<gene>
    <name evidence="1" type="primary">CDC6</name>
    <name evidence="1" type="ORF">LPJ66_000330</name>
</gene>
<protein>
    <submittedName>
        <fullName evidence="1">AAA ATPase</fullName>
    </submittedName>
</protein>
<reference evidence="1" key="1">
    <citation type="submission" date="2022-07" db="EMBL/GenBank/DDBJ databases">
        <title>Phylogenomic reconstructions and comparative analyses of Kickxellomycotina fungi.</title>
        <authorList>
            <person name="Reynolds N.K."/>
            <person name="Stajich J.E."/>
            <person name="Barry K."/>
            <person name="Grigoriev I.V."/>
            <person name="Crous P."/>
            <person name="Smith M.E."/>
        </authorList>
    </citation>
    <scope>NUCLEOTIDE SEQUENCE</scope>
    <source>
        <strain evidence="1">Benny 63K</strain>
    </source>
</reference>
<proteinExistence type="predicted"/>
<organism evidence="1 2">
    <name type="scientific">Kickxella alabastrina</name>
    <dbReference type="NCBI Taxonomy" id="61397"/>
    <lineage>
        <taxon>Eukaryota</taxon>
        <taxon>Fungi</taxon>
        <taxon>Fungi incertae sedis</taxon>
        <taxon>Zoopagomycota</taxon>
        <taxon>Kickxellomycotina</taxon>
        <taxon>Kickxellomycetes</taxon>
        <taxon>Kickxellales</taxon>
        <taxon>Kickxellaceae</taxon>
        <taxon>Kickxella</taxon>
    </lineage>
</organism>
<dbReference type="EMBL" id="JANBPG010000008">
    <property type="protein sequence ID" value="KAJ1902006.1"/>
    <property type="molecule type" value="Genomic_DNA"/>
</dbReference>
<sequence length="470" mass="49877">MPATRLAHGSTRREALAEAPISRPQNNADSPLKLLTNIKPALPAAKDNNSGNNDAPKKTVSHFIATKTVFHRSTAAPQIIGRASEQQAIQGFLQSTVEKGGGGSMYISGNPGTGKTACLQTLIKKSTSTFTSVLVNCVPLTRPGQVYKAVLDAMETGDVSEAGAQGSLERRVYSGNAFLVILDEVDSLLGNRQEVLYRLFEMAAHPDSKMALVGIANALDLTDRFLPRLQARNCEPLLLNFNPYQVTDIVAILQSRLESVAGAGDPVIQRAALELCARKVAATSGDLRKALDVCRQAMEAAESDHKRKAVDKENEGVSLQPKVTIAHIAKTLAKLNGSPVGQKLDALNFQQKLVLCAHISLANIAAAASKKKAAGAGGIAVAGLYAEYMGICGRLGLLAPVSRTEFLDLVSMMETQGIIILEASSKVARRGGRRIVSDSGAADDRAVRLSIDEADIRRALTKTAALSPLL</sequence>
<dbReference type="Proteomes" id="UP001150581">
    <property type="component" value="Unassembled WGS sequence"/>
</dbReference>